<evidence type="ECO:0000256" key="7">
    <source>
        <dbReference type="ARBA" id="ARBA00022824"/>
    </source>
</evidence>
<dbReference type="PANTHER" id="PTHR48041">
    <property type="entry name" value="ABC TRANSPORTER G FAMILY MEMBER 28"/>
    <property type="match status" value="1"/>
</dbReference>
<protein>
    <recommendedName>
        <fullName evidence="15">ABC transporter domain-containing protein</fullName>
    </recommendedName>
</protein>
<evidence type="ECO:0000256" key="1">
    <source>
        <dbReference type="ARBA" id="ARBA00004477"/>
    </source>
</evidence>
<keyword evidence="4 13" id="KW-0812">Transmembrane</keyword>
<dbReference type="PANTHER" id="PTHR48041:SF2">
    <property type="entry name" value="ATP-DEPENDENT PERMEASE-RELATED"/>
    <property type="match status" value="1"/>
</dbReference>
<feature type="compositionally biased region" description="Polar residues" evidence="12">
    <location>
        <begin position="682"/>
        <end position="692"/>
    </location>
</feature>
<dbReference type="InterPro" id="IPR050352">
    <property type="entry name" value="ABCG_transporters"/>
</dbReference>
<evidence type="ECO:0000256" key="6">
    <source>
        <dbReference type="ARBA" id="ARBA00022741"/>
    </source>
</evidence>
<evidence type="ECO:0000259" key="15">
    <source>
        <dbReference type="PROSITE" id="PS50893"/>
    </source>
</evidence>
<evidence type="ECO:0000256" key="2">
    <source>
        <dbReference type="ARBA" id="ARBA00005814"/>
    </source>
</evidence>
<keyword evidence="3" id="KW-0813">Transport</keyword>
<evidence type="ECO:0000256" key="10">
    <source>
        <dbReference type="ARBA" id="ARBA00023136"/>
    </source>
</evidence>
<evidence type="ECO:0000256" key="12">
    <source>
        <dbReference type="SAM" id="MobiDB-lite"/>
    </source>
</evidence>
<comment type="caution">
    <text evidence="16">The sequence shown here is derived from an EMBL/GenBank/DDBJ whole genome shotgun (WGS) entry which is preliminary data.</text>
</comment>
<feature type="transmembrane region" description="Helical" evidence="13">
    <location>
        <begin position="1044"/>
        <end position="1061"/>
    </location>
</feature>
<dbReference type="InterPro" id="IPR003593">
    <property type="entry name" value="AAA+_ATPase"/>
</dbReference>
<dbReference type="InterPro" id="IPR043926">
    <property type="entry name" value="ABCG_dom"/>
</dbReference>
<dbReference type="AlphaFoldDB" id="A0A9P5VAZ2"/>
<comment type="subcellular location">
    <subcellularLocation>
        <location evidence="1">Endoplasmic reticulum membrane</location>
        <topology evidence="1">Multi-pass membrane protein</topology>
    </subcellularLocation>
</comment>
<gene>
    <name evidence="16" type="ORF">BG015_007859</name>
</gene>
<evidence type="ECO:0000256" key="4">
    <source>
        <dbReference type="ARBA" id="ARBA00022692"/>
    </source>
</evidence>
<organism evidence="16 17">
    <name type="scientific">Linnemannia schmuckeri</name>
    <dbReference type="NCBI Taxonomy" id="64567"/>
    <lineage>
        <taxon>Eukaryota</taxon>
        <taxon>Fungi</taxon>
        <taxon>Fungi incertae sedis</taxon>
        <taxon>Mucoromycota</taxon>
        <taxon>Mortierellomycotina</taxon>
        <taxon>Mortierellomycetes</taxon>
        <taxon>Mortierellales</taxon>
        <taxon>Mortierellaceae</taxon>
        <taxon>Linnemannia</taxon>
    </lineage>
</organism>
<evidence type="ECO:0000256" key="14">
    <source>
        <dbReference type="SAM" id="SignalP"/>
    </source>
</evidence>
<evidence type="ECO:0000256" key="8">
    <source>
        <dbReference type="ARBA" id="ARBA00022840"/>
    </source>
</evidence>
<accession>A0A9P5VAZ2</accession>
<feature type="compositionally biased region" description="Basic and acidic residues" evidence="12">
    <location>
        <begin position="662"/>
        <end position="680"/>
    </location>
</feature>
<dbReference type="PROSITE" id="PS50893">
    <property type="entry name" value="ABC_TRANSPORTER_2"/>
    <property type="match status" value="1"/>
</dbReference>
<dbReference type="GO" id="GO:0140359">
    <property type="term" value="F:ABC-type transporter activity"/>
    <property type="evidence" value="ECO:0007669"/>
    <property type="project" value="InterPro"/>
</dbReference>
<evidence type="ECO:0000256" key="3">
    <source>
        <dbReference type="ARBA" id="ARBA00022448"/>
    </source>
</evidence>
<keyword evidence="10 13" id="KW-0472">Membrane</keyword>
<dbReference type="SMART" id="SM00382">
    <property type="entry name" value="AAA"/>
    <property type="match status" value="1"/>
</dbReference>
<dbReference type="OrthoDB" id="66620at2759"/>
<dbReference type="GO" id="GO:0016887">
    <property type="term" value="F:ATP hydrolysis activity"/>
    <property type="evidence" value="ECO:0007669"/>
    <property type="project" value="InterPro"/>
</dbReference>
<dbReference type="Pfam" id="PF19055">
    <property type="entry name" value="ABC2_membrane_7"/>
    <property type="match status" value="1"/>
</dbReference>
<name>A0A9P5VAZ2_9FUNG</name>
<dbReference type="InterPro" id="IPR027417">
    <property type="entry name" value="P-loop_NTPase"/>
</dbReference>
<feature type="transmembrane region" description="Helical" evidence="13">
    <location>
        <begin position="898"/>
        <end position="916"/>
    </location>
</feature>
<keyword evidence="6" id="KW-0547">Nucleotide-binding</keyword>
<dbReference type="FunFam" id="3.40.50.300:FF:000702">
    <property type="entry name" value="ABC transporter (Adp1)"/>
    <property type="match status" value="1"/>
</dbReference>
<dbReference type="Gene3D" id="3.40.50.300">
    <property type="entry name" value="P-loop containing nucleotide triphosphate hydrolases"/>
    <property type="match status" value="1"/>
</dbReference>
<keyword evidence="11" id="KW-0325">Glycoprotein</keyword>
<dbReference type="Pfam" id="PF00005">
    <property type="entry name" value="ABC_tran"/>
    <property type="match status" value="1"/>
</dbReference>
<evidence type="ECO:0000313" key="16">
    <source>
        <dbReference type="EMBL" id="KAF9150325.1"/>
    </source>
</evidence>
<dbReference type="InterPro" id="IPR013525">
    <property type="entry name" value="ABC2_TM"/>
</dbReference>
<evidence type="ECO:0000313" key="17">
    <source>
        <dbReference type="Proteomes" id="UP000748756"/>
    </source>
</evidence>
<feature type="signal peptide" evidence="14">
    <location>
        <begin position="1"/>
        <end position="23"/>
    </location>
</feature>
<evidence type="ECO:0000256" key="5">
    <source>
        <dbReference type="ARBA" id="ARBA00022729"/>
    </source>
</evidence>
<dbReference type="CDD" id="cd03213">
    <property type="entry name" value="ABCG_EPDR"/>
    <property type="match status" value="1"/>
</dbReference>
<dbReference type="InterPro" id="IPR000742">
    <property type="entry name" value="EGF"/>
</dbReference>
<feature type="transmembrane region" description="Helical" evidence="13">
    <location>
        <begin position="848"/>
        <end position="868"/>
    </location>
</feature>
<feature type="transmembrane region" description="Helical" evidence="13">
    <location>
        <begin position="812"/>
        <end position="833"/>
    </location>
</feature>
<feature type="chain" id="PRO_5040403987" description="ABC transporter domain-containing protein" evidence="14">
    <location>
        <begin position="24"/>
        <end position="1067"/>
    </location>
</feature>
<sequence>MRFSTSALLLVLAGVLWPRTTTAINPNKNLNAATPRDTAVFRVPGSAASHLTAALDRVKRSMCGALPDGRDRPQRNDGKKCKCKDGWTGINCNVCQSDDVCNALVPTGKNATCYQGGLTVIENFQQCDVTNRKILDTLGPGQPPAITFSCNQQNKTCDFQFWVDEEESFYCHLDECAFGQDAQYDKTVTTYKCPKIKCSCIPGRMLCGKDGSVNIDDFLEEEIHGPADFECTDDNKCVFEEPAMNELIMTMFGDPAIYLKCNAGECLHYTQVPGFARPPRPDYTMAIILSIAGVLLFLVCLSLGVCYLAKKSGSSGDGYISLPDDEAAKLMAEHIPATLMFKQMGYTVGEKEVLRQVSGLVKPGQVMAIMGASGAGKTSLLDILARRHKSGTIHGHIYVNGRTVSNSEYKRVVGYVDQEDTLMPTLTVYETILYSAMLRLPRDMSVAAKRFRVMETMSELGILGIKDMRIGASGQRSISGGEKRRVSIACELVTSPSILFLDEPTSGLDSYNAYNVVECLVTLARNYNRTVVCTIHQPRSNIFALFDQLVLMAKGHLIYSGETRLLSAHLRSLGHPCPEGFNIADYMLDLTMYSGKSASRAAANNNDNNGAGLENMLRQRHAVQDEQEEQLYGRPSALPNPSAPVLGSDGLPRFTRVSSMADDTRQWESELASREQDRPRLTASSPGENTTIGIDPAAPSDREADRAITAEEEAAANTHLLSLVDGFKQSAIFSEVEQSIDAAVLGATGAAPNGNGSSNGEVSQGWSTSASQQASSDIISGKAVATYRRASWWSQFKILADRTLKNIYRDPMLMLSHYVMSIFLGLLCGALFYKVTNDIPGFQNRMGVFFFMCALFGFSCLSILPSFAHERILFVRERANGYYSPFTYFLSKVMFDIVPLRVIPPMLMGLIIYNMVGLVEGWTEFGKFFLVLVLFNIVASGICLMIGIMFEAVGVANLMSSLVMLFSMLFGGLLLNKESIPEHLSWLQKLSFFNFAFEALLVNEITFLQLIQKEYGLEIDVPGAVILSTFGFNSGAYWKDVQSLGIMASTFFTVAFLWLQFRVNERR</sequence>
<evidence type="ECO:0000256" key="9">
    <source>
        <dbReference type="ARBA" id="ARBA00022989"/>
    </source>
</evidence>
<keyword evidence="17" id="KW-1185">Reference proteome</keyword>
<dbReference type="Proteomes" id="UP000748756">
    <property type="component" value="Unassembled WGS sequence"/>
</dbReference>
<dbReference type="InterPro" id="IPR017871">
    <property type="entry name" value="ABC_transporter-like_CS"/>
</dbReference>
<evidence type="ECO:0000256" key="11">
    <source>
        <dbReference type="ARBA" id="ARBA00023180"/>
    </source>
</evidence>
<feature type="region of interest" description="Disordered" evidence="12">
    <location>
        <begin position="622"/>
        <end position="706"/>
    </location>
</feature>
<dbReference type="InterPro" id="IPR003439">
    <property type="entry name" value="ABC_transporter-like_ATP-bd"/>
</dbReference>
<feature type="transmembrane region" description="Helical" evidence="13">
    <location>
        <begin position="928"/>
        <end position="948"/>
    </location>
</feature>
<feature type="transmembrane region" description="Helical" evidence="13">
    <location>
        <begin position="955"/>
        <end position="974"/>
    </location>
</feature>
<dbReference type="PROSITE" id="PS00022">
    <property type="entry name" value="EGF_1"/>
    <property type="match status" value="1"/>
</dbReference>
<dbReference type="SUPFAM" id="SSF52540">
    <property type="entry name" value="P-loop containing nucleoside triphosphate hydrolases"/>
    <property type="match status" value="1"/>
</dbReference>
<dbReference type="GO" id="GO:0005524">
    <property type="term" value="F:ATP binding"/>
    <property type="evidence" value="ECO:0007669"/>
    <property type="project" value="UniProtKB-KW"/>
</dbReference>
<keyword evidence="9 13" id="KW-1133">Transmembrane helix</keyword>
<dbReference type="EMBL" id="JAAAUQ010000429">
    <property type="protein sequence ID" value="KAF9150325.1"/>
    <property type="molecule type" value="Genomic_DNA"/>
</dbReference>
<keyword evidence="5 14" id="KW-0732">Signal</keyword>
<dbReference type="PROSITE" id="PS00211">
    <property type="entry name" value="ABC_TRANSPORTER_1"/>
    <property type="match status" value="1"/>
</dbReference>
<feature type="domain" description="ABC transporter" evidence="15">
    <location>
        <begin position="339"/>
        <end position="579"/>
    </location>
</feature>
<feature type="transmembrane region" description="Helical" evidence="13">
    <location>
        <begin position="283"/>
        <end position="309"/>
    </location>
</feature>
<dbReference type="Pfam" id="PF01061">
    <property type="entry name" value="ABC2_membrane"/>
    <property type="match status" value="1"/>
</dbReference>
<keyword evidence="8" id="KW-0067">ATP-binding</keyword>
<reference evidence="16" key="1">
    <citation type="journal article" date="2020" name="Fungal Divers.">
        <title>Resolving the Mortierellaceae phylogeny through synthesis of multi-gene phylogenetics and phylogenomics.</title>
        <authorList>
            <person name="Vandepol N."/>
            <person name="Liber J."/>
            <person name="Desiro A."/>
            <person name="Na H."/>
            <person name="Kennedy M."/>
            <person name="Barry K."/>
            <person name="Grigoriev I.V."/>
            <person name="Miller A.N."/>
            <person name="O'Donnell K."/>
            <person name="Stajich J.E."/>
            <person name="Bonito G."/>
        </authorList>
    </citation>
    <scope>NUCLEOTIDE SEQUENCE</scope>
    <source>
        <strain evidence="16">NRRL 6426</strain>
    </source>
</reference>
<keyword evidence="7" id="KW-0256">Endoplasmic reticulum</keyword>
<proteinExistence type="inferred from homology"/>
<evidence type="ECO:0000256" key="13">
    <source>
        <dbReference type="SAM" id="Phobius"/>
    </source>
</evidence>
<dbReference type="GO" id="GO:0005789">
    <property type="term" value="C:endoplasmic reticulum membrane"/>
    <property type="evidence" value="ECO:0007669"/>
    <property type="project" value="UniProtKB-SubCell"/>
</dbReference>
<comment type="similarity">
    <text evidence="2">Belongs to the ABC transporter superfamily. ABCG family. Eye pigment precursor importer (TC 3.A.1.204) subfamily.</text>
</comment>